<dbReference type="Gene3D" id="3.30.200.20">
    <property type="entry name" value="Phosphorylase Kinase, domain 1"/>
    <property type="match status" value="1"/>
</dbReference>
<gene>
    <name evidence="8" type="primary">lanL</name>
    <name evidence="8" type="ORF">ACFFSA_41650</name>
</gene>
<dbReference type="PANTHER" id="PTHR43289">
    <property type="entry name" value="MITOGEN-ACTIVATED PROTEIN KINASE KINASE KINASE 20-RELATED"/>
    <property type="match status" value="1"/>
</dbReference>
<dbReference type="InterPro" id="IPR058053">
    <property type="entry name" value="RamC_C"/>
</dbReference>
<proteinExistence type="predicted"/>
<evidence type="ECO:0000256" key="4">
    <source>
        <dbReference type="ARBA" id="ARBA00022741"/>
    </source>
</evidence>
<dbReference type="InterPro" id="IPR057929">
    <property type="entry name" value="RamC_N"/>
</dbReference>
<dbReference type="Pfam" id="PF00069">
    <property type="entry name" value="Pkinase"/>
    <property type="match status" value="1"/>
</dbReference>
<dbReference type="Pfam" id="PF05147">
    <property type="entry name" value="LANC_like"/>
    <property type="match status" value="1"/>
</dbReference>
<evidence type="ECO:0000256" key="3">
    <source>
        <dbReference type="ARBA" id="ARBA00022679"/>
    </source>
</evidence>
<comment type="caution">
    <text evidence="8">The sequence shown here is derived from an EMBL/GenBank/DDBJ whole genome shotgun (WGS) entry which is preliminary data.</text>
</comment>
<dbReference type="PRINTS" id="PR01950">
    <property type="entry name" value="LANCSUPER"/>
</dbReference>
<evidence type="ECO:0000256" key="1">
    <source>
        <dbReference type="ARBA" id="ARBA00012513"/>
    </source>
</evidence>
<dbReference type="EC" id="2.7.11.1" evidence="1"/>
<dbReference type="Pfam" id="PF25816">
    <property type="entry name" value="RamC_N"/>
    <property type="match status" value="1"/>
</dbReference>
<evidence type="ECO:0000259" key="7">
    <source>
        <dbReference type="PROSITE" id="PS50011"/>
    </source>
</evidence>
<dbReference type="NCBIfam" id="NF038150">
    <property type="entry name" value="lanthi_synth_IV"/>
    <property type="match status" value="1"/>
</dbReference>
<keyword evidence="2" id="KW-0723">Serine/threonine-protein kinase</keyword>
<keyword evidence="3" id="KW-0808">Transferase</keyword>
<dbReference type="PROSITE" id="PS50011">
    <property type="entry name" value="PROTEIN_KINASE_DOM"/>
    <property type="match status" value="1"/>
</dbReference>
<keyword evidence="9" id="KW-1185">Reference proteome</keyword>
<sequence length="846" mass="91100">MDETGSPDWVEQVVRQYVSADHTVTSGPVWLVVRPGGAVLPDHGWKLHVSSRTSNFPALVEKLVPFLVAEGCVFKLARSQQVLHELNDGQSAAESVGKAFTVYPDQRLVREVGTRLAQALRGHQGPRVLSDRRVSADAPVYYRYGSFVARRTTDARGQQITRLQGPAGEEFDEPAGLSYRQPSWVEDPFVGARTGPGHSPGEVLLSGRYRVVVGIREAAQGNVYRAIDEQTDRQVVIKQARAFVAEHGDGNDGRMRLRNERRILQVLDGVAGVPRFLDHFRYGDDEFLVTTDCGPRTLAEDVRQNGPYPTGPGTGARSLDRLAGELARVLTSMHERGVMMRDLSPNNVVIGDGASIIDFGLASYDGVHLPGRTPGYAPARQVRGEPPRDVDDLHTLGMTLLYAATGLHPVTLGDDPELPRTRALQTISRYHGQAPSETMSAIVDLLGDEEHARAALRRLASGDHRRAASPPSPSTPVVTAELAAEVMDNLVGDLLDLLDNVLEAAANTKAANDASVYSGSAGIGLELLHHRDRPAVQRKVRELAAFTERVTAAPLRTQPGLFTGVTGTDLFLQEAVNCGISLTDWPGRSLPPPEWNYETFDLIDGNAGVGLGHLYFYRANGDPADLEVARHCARMVAAEQPLSPSTTPGKADVTAGRAHGLAGVAELLLSLAEETGESWALEAAADCVRHLSKRTRTLVLEAKDPAAEPMTMSWCRGLSGIGQTLLHASKVLDDASLADLARQGADVCIAHMPRLSTLGQCCGVAGVGNHLLDLAVLEQSERYLEAAHDLATHLLLRSAGPPAHPSFFAPDDPPARSLSWAQGLTGVLTFVRRLARGGPDCLAIVR</sequence>
<reference evidence="8 9" key="1">
    <citation type="submission" date="2024-09" db="EMBL/GenBank/DDBJ databases">
        <authorList>
            <person name="Sun Q."/>
            <person name="Mori K."/>
        </authorList>
    </citation>
    <scope>NUCLEOTIDE SEQUENCE [LARGE SCALE GENOMIC DNA]</scope>
    <source>
        <strain evidence="8 9">JCM 3143</strain>
    </source>
</reference>
<dbReference type="CDD" id="cd04791">
    <property type="entry name" value="LanC_SerThrkinase"/>
    <property type="match status" value="1"/>
</dbReference>
<dbReference type="SUPFAM" id="SSF56112">
    <property type="entry name" value="Protein kinase-like (PK-like)"/>
    <property type="match status" value="1"/>
</dbReference>
<feature type="domain" description="Protein kinase" evidence="7">
    <location>
        <begin position="209"/>
        <end position="467"/>
    </location>
</feature>
<organism evidence="8 9">
    <name type="scientific">Nonomuraea helvata</name>
    <dbReference type="NCBI Taxonomy" id="37484"/>
    <lineage>
        <taxon>Bacteria</taxon>
        <taxon>Bacillati</taxon>
        <taxon>Actinomycetota</taxon>
        <taxon>Actinomycetes</taxon>
        <taxon>Streptosporangiales</taxon>
        <taxon>Streptosporangiaceae</taxon>
        <taxon>Nonomuraea</taxon>
    </lineage>
</organism>
<evidence type="ECO:0000313" key="8">
    <source>
        <dbReference type="EMBL" id="MFB9629617.1"/>
    </source>
</evidence>
<dbReference type="SMART" id="SM00220">
    <property type="entry name" value="S_TKc"/>
    <property type="match status" value="1"/>
</dbReference>
<accession>A0ABV5SD59</accession>
<dbReference type="SUPFAM" id="SSF158745">
    <property type="entry name" value="LanC-like"/>
    <property type="match status" value="1"/>
</dbReference>
<dbReference type="Proteomes" id="UP001589532">
    <property type="component" value="Unassembled WGS sequence"/>
</dbReference>
<evidence type="ECO:0000313" key="9">
    <source>
        <dbReference type="Proteomes" id="UP001589532"/>
    </source>
</evidence>
<dbReference type="RefSeq" id="WP_344990099.1">
    <property type="nucleotide sequence ID" value="NZ_BAAAXV010000005.1"/>
</dbReference>
<dbReference type="InterPro" id="IPR007822">
    <property type="entry name" value="LANC-like"/>
</dbReference>
<keyword evidence="6" id="KW-0067">ATP-binding</keyword>
<dbReference type="Gene3D" id="1.10.510.10">
    <property type="entry name" value="Transferase(Phosphotransferase) domain 1"/>
    <property type="match status" value="1"/>
</dbReference>
<dbReference type="PANTHER" id="PTHR43289:SF6">
    <property type="entry name" value="SERINE_THREONINE-PROTEIN KINASE NEKL-3"/>
    <property type="match status" value="1"/>
</dbReference>
<dbReference type="EMBL" id="JBHMBW010000062">
    <property type="protein sequence ID" value="MFB9629617.1"/>
    <property type="molecule type" value="Genomic_DNA"/>
</dbReference>
<evidence type="ECO:0000256" key="6">
    <source>
        <dbReference type="ARBA" id="ARBA00022840"/>
    </source>
</evidence>
<protein>
    <recommendedName>
        <fullName evidence="1">non-specific serine/threonine protein kinase</fullName>
        <ecNumber evidence="1">2.7.11.1</ecNumber>
    </recommendedName>
</protein>
<evidence type="ECO:0000256" key="5">
    <source>
        <dbReference type="ARBA" id="ARBA00022777"/>
    </source>
</evidence>
<keyword evidence="5" id="KW-0418">Kinase</keyword>
<name>A0ABV5SD59_9ACTN</name>
<dbReference type="InterPro" id="IPR011009">
    <property type="entry name" value="Kinase-like_dom_sf"/>
</dbReference>
<dbReference type="InterPro" id="IPR000719">
    <property type="entry name" value="Prot_kinase_dom"/>
</dbReference>
<dbReference type="Gene3D" id="1.50.10.20">
    <property type="match status" value="1"/>
</dbReference>
<evidence type="ECO:0000256" key="2">
    <source>
        <dbReference type="ARBA" id="ARBA00022527"/>
    </source>
</evidence>
<dbReference type="SMART" id="SM01260">
    <property type="entry name" value="LANC_like"/>
    <property type="match status" value="1"/>
</dbReference>
<keyword evidence="4" id="KW-0547">Nucleotide-binding</keyword>